<dbReference type="Proteomes" id="UP000581206">
    <property type="component" value="Unassembled WGS sequence"/>
</dbReference>
<dbReference type="Pfam" id="PF02065">
    <property type="entry name" value="Melibiase"/>
    <property type="match status" value="1"/>
</dbReference>
<feature type="region of interest" description="Disordered" evidence="3">
    <location>
        <begin position="178"/>
        <end position="203"/>
    </location>
</feature>
<feature type="compositionally biased region" description="Low complexity" evidence="3">
    <location>
        <begin position="186"/>
        <end position="203"/>
    </location>
</feature>
<evidence type="ECO:0000313" key="4">
    <source>
        <dbReference type="EMBL" id="NKY23952.1"/>
    </source>
</evidence>
<keyword evidence="1" id="KW-0378">Hydrolase</keyword>
<dbReference type="EMBL" id="JAAXOX010000010">
    <property type="protein sequence ID" value="NKY23952.1"/>
    <property type="molecule type" value="Genomic_DNA"/>
</dbReference>
<protein>
    <submittedName>
        <fullName evidence="4">Alpha-galactosidase</fullName>
    </submittedName>
</protein>
<dbReference type="PANTHER" id="PTHR43053">
    <property type="entry name" value="GLYCOSIDASE FAMILY 31"/>
    <property type="match status" value="1"/>
</dbReference>
<dbReference type="CDD" id="cd14791">
    <property type="entry name" value="GH36"/>
    <property type="match status" value="1"/>
</dbReference>
<organism evidence="4 5">
    <name type="scientific">Cellulomonas denverensis</name>
    <dbReference type="NCBI Taxonomy" id="264297"/>
    <lineage>
        <taxon>Bacteria</taxon>
        <taxon>Bacillati</taxon>
        <taxon>Actinomycetota</taxon>
        <taxon>Actinomycetes</taxon>
        <taxon>Micrococcales</taxon>
        <taxon>Cellulomonadaceae</taxon>
        <taxon>Cellulomonas</taxon>
    </lineage>
</organism>
<dbReference type="Gene3D" id="2.70.98.60">
    <property type="entry name" value="alpha-galactosidase from lactobacil brevis"/>
    <property type="match status" value="1"/>
</dbReference>
<evidence type="ECO:0000313" key="5">
    <source>
        <dbReference type="Proteomes" id="UP000581206"/>
    </source>
</evidence>
<dbReference type="SUPFAM" id="SSF51445">
    <property type="entry name" value="(Trans)glycosidases"/>
    <property type="match status" value="1"/>
</dbReference>
<name>A0A7X6KXD1_9CELL</name>
<dbReference type="Gene3D" id="3.20.20.70">
    <property type="entry name" value="Aldolase class I"/>
    <property type="match status" value="1"/>
</dbReference>
<dbReference type="PANTHER" id="PTHR43053:SF3">
    <property type="entry name" value="ALPHA-GALACTOSIDASE C-RELATED"/>
    <property type="match status" value="1"/>
</dbReference>
<evidence type="ECO:0000256" key="1">
    <source>
        <dbReference type="ARBA" id="ARBA00022801"/>
    </source>
</evidence>
<proteinExistence type="predicted"/>
<keyword evidence="5" id="KW-1185">Reference proteome</keyword>
<dbReference type="InterPro" id="IPR050985">
    <property type="entry name" value="Alpha-glycosidase_related"/>
</dbReference>
<gene>
    <name evidence="4" type="ORF">HGA03_14875</name>
</gene>
<dbReference type="InterPro" id="IPR017853">
    <property type="entry name" value="GH"/>
</dbReference>
<comment type="caution">
    <text evidence="4">The sequence shown here is derived from an EMBL/GenBank/DDBJ whole genome shotgun (WGS) entry which is preliminary data.</text>
</comment>
<evidence type="ECO:0000256" key="3">
    <source>
        <dbReference type="SAM" id="MobiDB-lite"/>
    </source>
</evidence>
<dbReference type="AlphaFoldDB" id="A0A7X6KXD1"/>
<evidence type="ECO:0000256" key="2">
    <source>
        <dbReference type="ARBA" id="ARBA00023295"/>
    </source>
</evidence>
<dbReference type="PRINTS" id="PR00743">
    <property type="entry name" value="GLHYDRLASE36"/>
</dbReference>
<dbReference type="InterPro" id="IPR013785">
    <property type="entry name" value="Aldolase_TIM"/>
</dbReference>
<reference evidence="4 5" key="1">
    <citation type="submission" date="2020-04" db="EMBL/GenBank/DDBJ databases">
        <title>MicrobeNet Type strains.</title>
        <authorList>
            <person name="Nicholson A.C."/>
        </authorList>
    </citation>
    <scope>NUCLEOTIDE SEQUENCE [LARGE SCALE GENOMIC DNA]</scope>
    <source>
        <strain evidence="4 5">ATCC BAA-788</strain>
    </source>
</reference>
<dbReference type="GO" id="GO:0016052">
    <property type="term" value="P:carbohydrate catabolic process"/>
    <property type="evidence" value="ECO:0007669"/>
    <property type="project" value="InterPro"/>
</dbReference>
<dbReference type="InterPro" id="IPR038417">
    <property type="entry name" value="Alpga-gal_N_sf"/>
</dbReference>
<accession>A0A7X6KXD1</accession>
<keyword evidence="2" id="KW-0326">Glycosidase</keyword>
<dbReference type="RefSeq" id="WP_168631079.1">
    <property type="nucleotide sequence ID" value="NZ_BONL01000005.1"/>
</dbReference>
<dbReference type="InterPro" id="IPR002252">
    <property type="entry name" value="Glyco_hydro_36"/>
</dbReference>
<sequence length="701" mass="76858">MTSLTWGSDAAPLHLDLPADAPVTLGLAPRTPLPDGPTPRHLPRHAMAEALLLGEGRALTSTRTDRTAVGDRLRYTGHRTATRDGAEMIEIDQYDPETGLLVTTTLTRYDDLAAYRAVTTLRNQGERALTVQAVTSVVLRGLTGFLGDPRRTRLWTARNEWCAESRWSAIDLMGPEGLPDLNPAAHGQSGRGSHSRGSTSTWSSGEYVPVAGLESGDGPALAWQIEASNPWRWELNSQYADSDLFTLALMGPDDLHHAWTTVLDPGDSFSTVPVSFALSTAGLTGAIAELTGHRRRSHLPFTADAARPLVFNDYMNALMGDPTTEALLPLIDAAAAIGAEVFCIDAGWYDDGYDWWPSVGAWEPSTRRFGDLGLTGVLEYIRAAGMAPGLWVEPEVIGVRSARAADLPEDAFMHRAGVRIVEHDRYFLDLRSPAARDHLDRVFDRLIGEYGARYFKWDYNVTPGTGPDTGVSGPGEGLLDHARAHLDWFEALRRRHPDVIIEACSSGAQRMDQAILSRYDLQSTSDQQDYRLYPTIAAAAPMAMAPEQAGNWAYPQHEMTDEQIAFNLVTGLSGRLYLSGNQDRLDPGQRDLVRAATALYPEVIAHHAAATPLWPLGLPEWDADTVALGSLRGEELLLFVWHRAGQSEVVLPLPRFAGRELRVETLYPTELADWAPTWDPATAELRVHPAGESARVLRVRP</sequence>
<dbReference type="GO" id="GO:0004557">
    <property type="term" value="F:alpha-galactosidase activity"/>
    <property type="evidence" value="ECO:0007669"/>
    <property type="project" value="InterPro"/>
</dbReference>